<dbReference type="InterPro" id="IPR036188">
    <property type="entry name" value="FAD/NAD-bd_sf"/>
</dbReference>
<evidence type="ECO:0000313" key="7">
    <source>
        <dbReference type="EMBL" id="KAF9139863.1"/>
    </source>
</evidence>
<dbReference type="SUPFAM" id="SSF51905">
    <property type="entry name" value="FAD/NAD(P)-binding domain"/>
    <property type="match status" value="1"/>
</dbReference>
<evidence type="ECO:0000256" key="3">
    <source>
        <dbReference type="ARBA" id="ARBA00022827"/>
    </source>
</evidence>
<dbReference type="GO" id="GO:0004497">
    <property type="term" value="F:monooxygenase activity"/>
    <property type="evidence" value="ECO:0007669"/>
    <property type="project" value="InterPro"/>
</dbReference>
<keyword evidence="3" id="KW-0274">FAD</keyword>
<dbReference type="PANTHER" id="PTHR47356:SF2">
    <property type="entry name" value="FAD-BINDING DOMAIN-CONTAINING PROTEIN-RELATED"/>
    <property type="match status" value="1"/>
</dbReference>
<dbReference type="PRINTS" id="PR00420">
    <property type="entry name" value="RNGMNOXGNASE"/>
</dbReference>
<dbReference type="PANTHER" id="PTHR47356">
    <property type="entry name" value="FAD-DEPENDENT MONOOXYGENASE ASQG-RELATED"/>
    <property type="match status" value="1"/>
</dbReference>
<dbReference type="InterPro" id="IPR002938">
    <property type="entry name" value="FAD-bd"/>
</dbReference>
<proteinExistence type="inferred from homology"/>
<keyword evidence="4" id="KW-0560">Oxidoreductase</keyword>
<comment type="similarity">
    <text evidence="1">Belongs to the paxM FAD-dependent monooxygenase family.</text>
</comment>
<dbReference type="InterPro" id="IPR050562">
    <property type="entry name" value="FAD_mOase_fung"/>
</dbReference>
<evidence type="ECO:0000259" key="6">
    <source>
        <dbReference type="Pfam" id="PF01494"/>
    </source>
</evidence>
<dbReference type="OrthoDB" id="655030at2759"/>
<keyword evidence="5" id="KW-1133">Transmembrane helix</keyword>
<dbReference type="Gene3D" id="3.50.50.60">
    <property type="entry name" value="FAD/NAD(P)-binding domain"/>
    <property type="match status" value="1"/>
</dbReference>
<keyword evidence="8" id="KW-1185">Reference proteome</keyword>
<name>A0A9P5RPQ8_9FUNG</name>
<keyword evidence="5" id="KW-0472">Membrane</keyword>
<keyword evidence="5" id="KW-0812">Transmembrane</keyword>
<organism evidence="7 8">
    <name type="scientific">Linnemannia schmuckeri</name>
    <dbReference type="NCBI Taxonomy" id="64567"/>
    <lineage>
        <taxon>Eukaryota</taxon>
        <taxon>Fungi</taxon>
        <taxon>Fungi incertae sedis</taxon>
        <taxon>Mucoromycota</taxon>
        <taxon>Mortierellomycotina</taxon>
        <taxon>Mortierellomycetes</taxon>
        <taxon>Mortierellales</taxon>
        <taxon>Mortierellaceae</taxon>
        <taxon>Linnemannia</taxon>
    </lineage>
</organism>
<gene>
    <name evidence="7" type="ORF">BG015_001879</name>
</gene>
<dbReference type="AlphaFoldDB" id="A0A9P5RPQ8"/>
<evidence type="ECO:0000256" key="2">
    <source>
        <dbReference type="ARBA" id="ARBA00022630"/>
    </source>
</evidence>
<sequence>MSNIKKPTVLIVGAGLGGLLLGALLERAEISYIIFERALVVRPLGSGLIIGPNLMPLFEQLGIMEEFIALGKATTECIISREKGGPLCTVSTLVHKELTGYYNYNIPRALLYDLLLKLVPPHKIHFGERVISIAETEKKVRIHTSKRDIYDQKERTYEGEILVGADGAYSTVRQQLYERLKKEGKLPLTDQEDLPFHSTCLVGQTRPIDMDVFPEFQQPLCPFYNTMAANEPFTWIIGATAQKTITWMVIHNLDSVSSKAAEQERAWNGENSEWGPVAAKAMIEQTRHYPLPIGTKKMTMGDIYDSTPKELISKVMLEEKVFETWYSGRTVLLGDACHKLNPSGAHGAVTSMHDALALANLIYALPSNPTSSDITQAFSEYQTERIPHVMESFENSQLLSKFMNRNITGWVAFFLMKGLPGWVFRITKRKMVQNRPTAGWLQEIDVRGTVAPDVSPSTEKARAVFWKRHQEGGISR</sequence>
<reference evidence="7" key="1">
    <citation type="journal article" date="2020" name="Fungal Divers.">
        <title>Resolving the Mortierellaceae phylogeny through synthesis of multi-gene phylogenetics and phylogenomics.</title>
        <authorList>
            <person name="Vandepol N."/>
            <person name="Liber J."/>
            <person name="Desiro A."/>
            <person name="Na H."/>
            <person name="Kennedy M."/>
            <person name="Barry K."/>
            <person name="Grigoriev I.V."/>
            <person name="Miller A.N."/>
            <person name="O'Donnell K."/>
            <person name="Stajich J.E."/>
            <person name="Bonito G."/>
        </authorList>
    </citation>
    <scope>NUCLEOTIDE SEQUENCE</scope>
    <source>
        <strain evidence="7">NRRL 6426</strain>
    </source>
</reference>
<accession>A0A9P5RPQ8</accession>
<feature type="transmembrane region" description="Helical" evidence="5">
    <location>
        <begin position="407"/>
        <end position="426"/>
    </location>
</feature>
<dbReference type="EMBL" id="JAAAUQ010001355">
    <property type="protein sequence ID" value="KAF9139863.1"/>
    <property type="molecule type" value="Genomic_DNA"/>
</dbReference>
<evidence type="ECO:0000256" key="5">
    <source>
        <dbReference type="SAM" id="Phobius"/>
    </source>
</evidence>
<keyword evidence="2" id="KW-0285">Flavoprotein</keyword>
<dbReference type="Pfam" id="PF01494">
    <property type="entry name" value="FAD_binding_3"/>
    <property type="match status" value="2"/>
</dbReference>
<protein>
    <recommendedName>
        <fullName evidence="6">FAD-binding domain-containing protein</fullName>
    </recommendedName>
</protein>
<evidence type="ECO:0000256" key="4">
    <source>
        <dbReference type="ARBA" id="ARBA00023002"/>
    </source>
</evidence>
<feature type="domain" description="FAD-binding" evidence="6">
    <location>
        <begin position="8"/>
        <end position="185"/>
    </location>
</feature>
<dbReference type="GO" id="GO:0071949">
    <property type="term" value="F:FAD binding"/>
    <property type="evidence" value="ECO:0007669"/>
    <property type="project" value="InterPro"/>
</dbReference>
<evidence type="ECO:0000313" key="8">
    <source>
        <dbReference type="Proteomes" id="UP000748756"/>
    </source>
</evidence>
<evidence type="ECO:0000256" key="1">
    <source>
        <dbReference type="ARBA" id="ARBA00007992"/>
    </source>
</evidence>
<feature type="domain" description="FAD-binding" evidence="6">
    <location>
        <begin position="312"/>
        <end position="391"/>
    </location>
</feature>
<dbReference type="Proteomes" id="UP000748756">
    <property type="component" value="Unassembled WGS sequence"/>
</dbReference>
<comment type="caution">
    <text evidence="7">The sequence shown here is derived from an EMBL/GenBank/DDBJ whole genome shotgun (WGS) entry which is preliminary data.</text>
</comment>